<organism evidence="1 2">
    <name type="scientific">Rhodococcus tibetensis</name>
    <dbReference type="NCBI Taxonomy" id="2965064"/>
    <lineage>
        <taxon>Bacteria</taxon>
        <taxon>Bacillati</taxon>
        <taxon>Actinomycetota</taxon>
        <taxon>Actinomycetes</taxon>
        <taxon>Mycobacteriales</taxon>
        <taxon>Nocardiaceae</taxon>
        <taxon>Rhodococcus</taxon>
    </lineage>
</organism>
<keyword evidence="2" id="KW-1185">Reference proteome</keyword>
<dbReference type="EMBL" id="JANFQF010000005">
    <property type="protein sequence ID" value="MCQ4118923.1"/>
    <property type="molecule type" value="Genomic_DNA"/>
</dbReference>
<protein>
    <recommendedName>
        <fullName evidence="3">HNH endonuclease</fullName>
    </recommendedName>
</protein>
<accession>A0ABT1Q9I6</accession>
<name>A0ABT1Q9I6_9NOCA</name>
<dbReference type="RefSeq" id="WP_255966742.1">
    <property type="nucleotide sequence ID" value="NZ_JANFQF010000005.1"/>
</dbReference>
<proteinExistence type="predicted"/>
<sequence length="144" mass="15712">MDLDALHGRPDVMSIDHIDREGPHTQANCRLAHLFCNNDAQWARGVDPELARARLRCKVITNEPAGPGDRFPRRSPITGEVVSYEEWQQQRTAAVDAVLALASTPRPRTARVRLPRSGHSPGAGRAVLSISAADIFSTAVSPRS</sequence>
<dbReference type="Proteomes" id="UP001524501">
    <property type="component" value="Unassembled WGS sequence"/>
</dbReference>
<comment type="caution">
    <text evidence="1">The sequence shown here is derived from an EMBL/GenBank/DDBJ whole genome shotgun (WGS) entry which is preliminary data.</text>
</comment>
<reference evidence="1 2" key="1">
    <citation type="submission" date="2022-07" db="EMBL/GenBank/DDBJ databases">
        <title>Degradation activity of malathion, p-nitrophenol and potential low-temperature adaptation strategy of Rhodococcus sp. FXJ9.536.</title>
        <authorList>
            <person name="Huang J."/>
            <person name="Huang Y."/>
        </authorList>
    </citation>
    <scope>NUCLEOTIDE SEQUENCE [LARGE SCALE GENOMIC DNA]</scope>
    <source>
        <strain evidence="1 2">FXJ9.536</strain>
    </source>
</reference>
<gene>
    <name evidence="1" type="ORF">NOF53_07020</name>
</gene>
<evidence type="ECO:0000313" key="2">
    <source>
        <dbReference type="Proteomes" id="UP001524501"/>
    </source>
</evidence>
<evidence type="ECO:0008006" key="3">
    <source>
        <dbReference type="Google" id="ProtNLM"/>
    </source>
</evidence>
<evidence type="ECO:0000313" key="1">
    <source>
        <dbReference type="EMBL" id="MCQ4118923.1"/>
    </source>
</evidence>